<feature type="signal peptide" evidence="1">
    <location>
        <begin position="1"/>
        <end position="28"/>
    </location>
</feature>
<keyword evidence="1" id="KW-0732">Signal</keyword>
<sequence>MMKLRQKVVTAIMVLCMLFSILPVNSFAQTLKNADVSVTQGIDDARKAATEAVKDAIAAIDVQSIEDRESVVLARRLFDRLSDADKMMIINAKANSNLNTLETAEAKILNLWIDDLYTGNPKAPVEWARSLGLWVLDEEYDNMSEEQKQLVTSYTKLEAMDEYCEEVLNPSFKEDYKIAKIIQEKIKAMDPFVGSEVREVRASYDALTDDQKSIVSNYEVLKKAEGTNDVLPSNIKLSGARSTSYGTSLSLENWQLIDDKMQNYFPGSKSTYIWITGMLDDDSGPAGSCLIDRNFDDIKDFEGKYKGKTEDEWRNENITFRKASSTQLEQEVYLDYFDKHNIDIYLQVESAFADMKTLMDIYYDVFDVANHKCVKGFAIDVEWYWGVEEDSGIPVTDERAKEWNEYLSKTWGPGKQLILKHYAATWLPTTYRGGNGSGEKLVFCNDSQGFGSFDGESSGIYDDPKAKAGDGMGCGREFKLFADYYPDNDVIYQIGYQADRQWYYAFEDPVIKSFGIKLAEISNPKQNIGIAWVNFSFKDPLTFPWLMTSTEEVNVVNNLLKYLTETGSNNVVGQRFDGDRSVVSGGNGATLSDAIFVKRVRDLVNELTPEQRGELDPELIDRLEMIEPVAIDIRIRYLNDADKLGIKDYDTVKEIYDIYQALTDSQKGKVKDADKLLQYMDRLNKYKAKI</sequence>
<evidence type="ECO:0000256" key="1">
    <source>
        <dbReference type="SAM" id="SignalP"/>
    </source>
</evidence>
<dbReference type="Proteomes" id="UP000601171">
    <property type="component" value="Unassembled WGS sequence"/>
</dbReference>
<proteinExistence type="predicted"/>
<dbReference type="EMBL" id="JACRTG010000030">
    <property type="protein sequence ID" value="MBC8589088.1"/>
    <property type="molecule type" value="Genomic_DNA"/>
</dbReference>
<name>A0A926EVK1_9FIRM</name>
<reference evidence="2" key="1">
    <citation type="submission" date="2020-08" db="EMBL/GenBank/DDBJ databases">
        <title>Genome public.</title>
        <authorList>
            <person name="Liu C."/>
            <person name="Sun Q."/>
        </authorList>
    </citation>
    <scope>NUCLEOTIDE SEQUENCE</scope>
    <source>
        <strain evidence="2">BX21</strain>
    </source>
</reference>
<comment type="caution">
    <text evidence="2">The sequence shown here is derived from an EMBL/GenBank/DDBJ whole genome shotgun (WGS) entry which is preliminary data.</text>
</comment>
<evidence type="ECO:0000313" key="2">
    <source>
        <dbReference type="EMBL" id="MBC8589088.1"/>
    </source>
</evidence>
<keyword evidence="3" id="KW-1185">Reference proteome</keyword>
<accession>A0A926EVK1</accession>
<organism evidence="2 3">
    <name type="scientific">Paratissierella segnis</name>
    <dbReference type="NCBI Taxonomy" id="2763679"/>
    <lineage>
        <taxon>Bacteria</taxon>
        <taxon>Bacillati</taxon>
        <taxon>Bacillota</taxon>
        <taxon>Tissierellia</taxon>
        <taxon>Tissierellales</taxon>
        <taxon>Tissierellaceae</taxon>
        <taxon>Paratissierella</taxon>
    </lineage>
</organism>
<dbReference type="AlphaFoldDB" id="A0A926EVK1"/>
<feature type="chain" id="PRO_5036817438" description="GH26 domain-containing protein" evidence="1">
    <location>
        <begin position="29"/>
        <end position="690"/>
    </location>
</feature>
<gene>
    <name evidence="2" type="ORF">H8707_12775</name>
</gene>
<evidence type="ECO:0008006" key="4">
    <source>
        <dbReference type="Google" id="ProtNLM"/>
    </source>
</evidence>
<protein>
    <recommendedName>
        <fullName evidence="4">GH26 domain-containing protein</fullName>
    </recommendedName>
</protein>
<evidence type="ECO:0000313" key="3">
    <source>
        <dbReference type="Proteomes" id="UP000601171"/>
    </source>
</evidence>